<dbReference type="PANTHER" id="PTHR43649">
    <property type="entry name" value="ARABINOSE-BINDING PROTEIN-RELATED"/>
    <property type="match status" value="1"/>
</dbReference>
<organism evidence="6">
    <name type="scientific">uncultured Nocardioidaceae bacterium</name>
    <dbReference type="NCBI Taxonomy" id="253824"/>
    <lineage>
        <taxon>Bacteria</taxon>
        <taxon>Bacillati</taxon>
        <taxon>Actinomycetota</taxon>
        <taxon>Actinomycetes</taxon>
        <taxon>Propionibacteriales</taxon>
        <taxon>Nocardioidaceae</taxon>
        <taxon>environmental samples</taxon>
    </lineage>
</organism>
<evidence type="ECO:0000256" key="4">
    <source>
        <dbReference type="ARBA" id="ARBA00023139"/>
    </source>
</evidence>
<name>A0A6J4LX15_9ACTN</name>
<evidence type="ECO:0000256" key="1">
    <source>
        <dbReference type="ARBA" id="ARBA00022475"/>
    </source>
</evidence>
<dbReference type="EMBL" id="CADCUD010000148">
    <property type="protein sequence ID" value="CAA9343876.1"/>
    <property type="molecule type" value="Genomic_DNA"/>
</dbReference>
<reference evidence="6" key="1">
    <citation type="submission" date="2020-02" db="EMBL/GenBank/DDBJ databases">
        <authorList>
            <person name="Meier V. D."/>
        </authorList>
    </citation>
    <scope>NUCLEOTIDE SEQUENCE</scope>
    <source>
        <strain evidence="6">AVDCRST_MAG46</strain>
    </source>
</reference>
<dbReference type="AlphaFoldDB" id="A0A6J4LX15"/>
<sequence>MRLRLAALLTAAMAAGCSGTGDDTVQVLVFGDPEELVAYRALIEDFEAQSDVEVELVEASDREDLIARLSTSIAGGSPPDVFLLNYRYYGQFAASDSIAPLDDRIASSDRLAAGDFYPVAMEAFQWQGEQLCLPQNVSSLAVYYNKDLFDRYDVPEPPDVWTWNDLVSTAVKLTRDANGHQVVGTESEGTALVDVYGLGVEPSVIRLAPFVWSNGGELVDDLRSPTRFTLEGAEAKEALRNFLELRLAYGVVPTDAEVEAQDDEARFANGKLAMLLSSRRATTTFRSIDEFAWDVAPLPIYDEPVGVLHSDAMCIPSQSELQDEAWEFIEFSQSAEGQEILVTTGRTVPSNIDVSRSSAFLDPNLPPSRSQVFLDTIGSVRPTPTISTWPEIEDVTGAILEDALYKGLPVDEVVRRLDEETRDLFARGEVP</sequence>
<keyword evidence="4" id="KW-0564">Palmitate</keyword>
<dbReference type="InterPro" id="IPR050490">
    <property type="entry name" value="Bact_solute-bd_prot1"/>
</dbReference>
<keyword evidence="5" id="KW-0449">Lipoprotein</keyword>
<evidence type="ECO:0000313" key="6">
    <source>
        <dbReference type="EMBL" id="CAA9343876.1"/>
    </source>
</evidence>
<dbReference type="PANTHER" id="PTHR43649:SF33">
    <property type="entry name" value="POLYGALACTURONAN_RHAMNOGALACTURONAN-BINDING PROTEIN YTCQ"/>
    <property type="match status" value="1"/>
</dbReference>
<evidence type="ECO:0000256" key="5">
    <source>
        <dbReference type="ARBA" id="ARBA00023288"/>
    </source>
</evidence>
<protein>
    <submittedName>
        <fullName evidence="6">N-acetyl-D-glucosamine ABC transporter, substrate-binding protein</fullName>
    </submittedName>
</protein>
<evidence type="ECO:0000256" key="3">
    <source>
        <dbReference type="ARBA" id="ARBA00023136"/>
    </source>
</evidence>
<dbReference type="SUPFAM" id="SSF53850">
    <property type="entry name" value="Periplasmic binding protein-like II"/>
    <property type="match status" value="1"/>
</dbReference>
<gene>
    <name evidence="6" type="ORF">AVDCRST_MAG46-2161</name>
</gene>
<dbReference type="InterPro" id="IPR006059">
    <property type="entry name" value="SBP"/>
</dbReference>
<evidence type="ECO:0000256" key="2">
    <source>
        <dbReference type="ARBA" id="ARBA00022729"/>
    </source>
</evidence>
<dbReference type="PROSITE" id="PS51257">
    <property type="entry name" value="PROKAR_LIPOPROTEIN"/>
    <property type="match status" value="1"/>
</dbReference>
<keyword evidence="3" id="KW-0472">Membrane</keyword>
<keyword evidence="1" id="KW-1003">Cell membrane</keyword>
<accession>A0A6J4LX15</accession>
<dbReference type="Gene3D" id="3.40.190.10">
    <property type="entry name" value="Periplasmic binding protein-like II"/>
    <property type="match status" value="1"/>
</dbReference>
<dbReference type="CDD" id="cd13585">
    <property type="entry name" value="PBP2_TMBP_like"/>
    <property type="match status" value="1"/>
</dbReference>
<dbReference type="Pfam" id="PF13416">
    <property type="entry name" value="SBP_bac_8"/>
    <property type="match status" value="1"/>
</dbReference>
<keyword evidence="2" id="KW-0732">Signal</keyword>
<proteinExistence type="predicted"/>